<sequence length="34" mass="3651">MKSGPLWRMLGLARPLARRFWLAALLGALAVGSA</sequence>
<reference evidence="1 2" key="1">
    <citation type="journal article" date="2012" name="Stand. Genomic Sci.">
        <title>Genome sequence of the ocean sediment bacterium Saccharomonospora marina type strain (XMU15(T)).</title>
        <authorList>
            <person name="Klenk H.P."/>
            <person name="Lu M."/>
            <person name="Lucas S."/>
            <person name="Lapidus A."/>
            <person name="Copeland A."/>
            <person name="Pitluck S."/>
            <person name="Goodwin L.A."/>
            <person name="Han C."/>
            <person name="Tapia R."/>
            <person name="Brambilla E.M."/>
            <person name="Potter G."/>
            <person name="Land M."/>
            <person name="Ivanova N."/>
            <person name="Rohde M."/>
            <person name="Goker M."/>
            <person name="Detter J.C."/>
            <person name="Li W.J."/>
            <person name="Kyrpides N.C."/>
            <person name="Woyke T."/>
        </authorList>
    </citation>
    <scope>NUCLEOTIDE SEQUENCE [LARGE SCALE GENOMIC DNA]</scope>
    <source>
        <strain evidence="1 2">XMU15</strain>
    </source>
</reference>
<proteinExistence type="predicted"/>
<evidence type="ECO:0000313" key="1">
    <source>
        <dbReference type="EMBL" id="EHR51214.1"/>
    </source>
</evidence>
<dbReference type="AlphaFoldDB" id="H5X5R6"/>
<dbReference type="HOGENOM" id="CLU_3379140_0_0_11"/>
<name>H5X5R6_9PSEU</name>
<dbReference type="Proteomes" id="UP000004926">
    <property type="component" value="Chromosome"/>
</dbReference>
<protein>
    <submittedName>
        <fullName evidence="1">Uncharacterized protein</fullName>
    </submittedName>
</protein>
<dbReference type="STRING" id="882083.SacmaDRAFT_2978"/>
<keyword evidence="2" id="KW-1185">Reference proteome</keyword>
<gene>
    <name evidence="1" type="ORF">SacmaDRAFT_2978</name>
</gene>
<evidence type="ECO:0000313" key="2">
    <source>
        <dbReference type="Proteomes" id="UP000004926"/>
    </source>
</evidence>
<accession>H5X5R6</accession>
<organism evidence="1 2">
    <name type="scientific">Saccharomonospora marina XMU15</name>
    <dbReference type="NCBI Taxonomy" id="882083"/>
    <lineage>
        <taxon>Bacteria</taxon>
        <taxon>Bacillati</taxon>
        <taxon>Actinomycetota</taxon>
        <taxon>Actinomycetes</taxon>
        <taxon>Pseudonocardiales</taxon>
        <taxon>Pseudonocardiaceae</taxon>
        <taxon>Saccharomonospora</taxon>
    </lineage>
</organism>
<dbReference type="EMBL" id="CM001439">
    <property type="protein sequence ID" value="EHR51214.1"/>
    <property type="molecule type" value="Genomic_DNA"/>
</dbReference>
<feature type="non-terminal residue" evidence="1">
    <location>
        <position position="34"/>
    </location>
</feature>